<dbReference type="PANTHER" id="PTHR30290">
    <property type="entry name" value="PERIPLASMIC BINDING COMPONENT OF ABC TRANSPORTER"/>
    <property type="match status" value="1"/>
</dbReference>
<dbReference type="CDD" id="cd08498">
    <property type="entry name" value="PBP2_NikA_DppA_OppA_like_2"/>
    <property type="match status" value="1"/>
</dbReference>
<evidence type="ECO:0000259" key="6">
    <source>
        <dbReference type="Pfam" id="PF00496"/>
    </source>
</evidence>
<keyword evidence="4 5" id="KW-0732">Signal</keyword>
<evidence type="ECO:0000256" key="5">
    <source>
        <dbReference type="SAM" id="SignalP"/>
    </source>
</evidence>
<protein>
    <submittedName>
        <fullName evidence="7">Peptide/nickel transport system substrate-binding protein</fullName>
    </submittedName>
</protein>
<dbReference type="InterPro" id="IPR000914">
    <property type="entry name" value="SBP_5_dom"/>
</dbReference>
<dbReference type="Gene3D" id="3.10.105.10">
    <property type="entry name" value="Dipeptide-binding Protein, Domain 3"/>
    <property type="match status" value="1"/>
</dbReference>
<keyword evidence="8" id="KW-1185">Reference proteome</keyword>
<evidence type="ECO:0000313" key="7">
    <source>
        <dbReference type="EMBL" id="SHI98126.1"/>
    </source>
</evidence>
<dbReference type="PROSITE" id="PS51257">
    <property type="entry name" value="PROKAR_LIPOPROTEIN"/>
    <property type="match status" value="1"/>
</dbReference>
<dbReference type="PIRSF" id="PIRSF002741">
    <property type="entry name" value="MppA"/>
    <property type="match status" value="1"/>
</dbReference>
<dbReference type="RefSeq" id="WP_244489379.1">
    <property type="nucleotide sequence ID" value="NZ_FQZC01000002.1"/>
</dbReference>
<name>A0ABY1ICR1_9HYPH</name>
<dbReference type="InterPro" id="IPR030678">
    <property type="entry name" value="Peptide/Ni-bd"/>
</dbReference>
<comment type="subcellular location">
    <subcellularLocation>
        <location evidence="1">Periplasm</location>
    </subcellularLocation>
</comment>
<evidence type="ECO:0000256" key="4">
    <source>
        <dbReference type="ARBA" id="ARBA00022729"/>
    </source>
</evidence>
<feature type="signal peptide" evidence="5">
    <location>
        <begin position="1"/>
        <end position="22"/>
    </location>
</feature>
<dbReference type="Proteomes" id="UP000184290">
    <property type="component" value="Unassembled WGS sequence"/>
</dbReference>
<sequence>MRLHSGFIAAIAAACLSVPATAADLTIGLAGSVTSIDPHFYNASPNNSIAMQIFDRLTERTASGQLVPGLAESWEPVGERQWRFKLRPGVTWHDGVAFTADDVVFTFARARNVPNSPGGFGGFLRNIETVEAEDDLTVLLSTHQPTPTLPGEVANIAIVSRHVGDGADTADYNSGKAAVGTGAFRYSSFRQGDQVVLERNPDWWHGEVAWDRATYRMIGNNSSRTTAILARDVDIIDVPAATDIERFKAEDGLVFASTPGLRVIYLAPTVSGDGWKPFVSGPNGETLDVNPLTDPRVRKALSIAINRQGIAERIMGGTATATGQWLPEGTYSWNAEIDVPQTDPAAAKALLAEAGYPDGFRLTIHVPNDRYPNAPAVVQAIAQMWSRIGVATRIEALPWTTFSSRKKDVAIKLLGLGNATYDASSMLVNVIGTDDPERGLGASNDSGYSNADLDALVARAQSLTDENAREAALKEAVTVALDDTAIIPLYLQSNAWVMRKGISYEPRIDERTLAKDVTAAQ</sequence>
<dbReference type="InterPro" id="IPR039424">
    <property type="entry name" value="SBP_5"/>
</dbReference>
<comment type="similarity">
    <text evidence="2">Belongs to the bacterial solute-binding protein 5 family.</text>
</comment>
<feature type="domain" description="Solute-binding protein family 5" evidence="6">
    <location>
        <begin position="65"/>
        <end position="430"/>
    </location>
</feature>
<dbReference type="Pfam" id="PF00496">
    <property type="entry name" value="SBP_bac_5"/>
    <property type="match status" value="1"/>
</dbReference>
<feature type="chain" id="PRO_5047546901" evidence="5">
    <location>
        <begin position="23"/>
        <end position="521"/>
    </location>
</feature>
<evidence type="ECO:0000256" key="1">
    <source>
        <dbReference type="ARBA" id="ARBA00004418"/>
    </source>
</evidence>
<evidence type="ECO:0000256" key="2">
    <source>
        <dbReference type="ARBA" id="ARBA00005695"/>
    </source>
</evidence>
<proteinExistence type="inferred from homology"/>
<dbReference type="Gene3D" id="3.90.76.10">
    <property type="entry name" value="Dipeptide-binding Protein, Domain 1"/>
    <property type="match status" value="1"/>
</dbReference>
<keyword evidence="3" id="KW-0813">Transport</keyword>
<gene>
    <name evidence="7" type="ORF">SAMN02745911_1308</name>
</gene>
<dbReference type="Gene3D" id="3.40.190.10">
    <property type="entry name" value="Periplasmic binding protein-like II"/>
    <property type="match status" value="1"/>
</dbReference>
<evidence type="ECO:0000256" key="3">
    <source>
        <dbReference type="ARBA" id="ARBA00022448"/>
    </source>
</evidence>
<evidence type="ECO:0000313" key="8">
    <source>
        <dbReference type="Proteomes" id="UP000184290"/>
    </source>
</evidence>
<dbReference type="EMBL" id="FQZC01000002">
    <property type="protein sequence ID" value="SHI98126.1"/>
    <property type="molecule type" value="Genomic_DNA"/>
</dbReference>
<comment type="caution">
    <text evidence="7">The sequence shown here is derived from an EMBL/GenBank/DDBJ whole genome shotgun (WGS) entry which is preliminary data.</text>
</comment>
<dbReference type="SUPFAM" id="SSF53850">
    <property type="entry name" value="Periplasmic binding protein-like II"/>
    <property type="match status" value="1"/>
</dbReference>
<organism evidence="7 8">
    <name type="scientific">Aureimonas altamirensis DSM 21988</name>
    <dbReference type="NCBI Taxonomy" id="1121026"/>
    <lineage>
        <taxon>Bacteria</taxon>
        <taxon>Pseudomonadati</taxon>
        <taxon>Pseudomonadota</taxon>
        <taxon>Alphaproteobacteria</taxon>
        <taxon>Hyphomicrobiales</taxon>
        <taxon>Aurantimonadaceae</taxon>
        <taxon>Aureimonas</taxon>
    </lineage>
</organism>
<accession>A0ABY1ICR1</accession>
<reference evidence="7 8" key="1">
    <citation type="submission" date="2016-11" db="EMBL/GenBank/DDBJ databases">
        <authorList>
            <person name="Varghese N."/>
            <person name="Submissions S."/>
        </authorList>
    </citation>
    <scope>NUCLEOTIDE SEQUENCE [LARGE SCALE GENOMIC DNA]</scope>
    <source>
        <strain evidence="7 8">DSM 21988</strain>
    </source>
</reference>
<dbReference type="PANTHER" id="PTHR30290:SF9">
    <property type="entry name" value="OLIGOPEPTIDE-BINDING PROTEIN APPA"/>
    <property type="match status" value="1"/>
</dbReference>